<accession>A0A7U2F2D5</accession>
<keyword evidence="1" id="KW-0862">Zinc</keyword>
<proteinExistence type="predicted"/>
<dbReference type="PROSITE" id="PS00108">
    <property type="entry name" value="PROTEIN_KINASE_ST"/>
    <property type="match status" value="1"/>
</dbReference>
<dbReference type="PANTHER" id="PTHR44167">
    <property type="entry name" value="OVARIAN-SPECIFIC SERINE/THREONINE-PROTEIN KINASE LOK-RELATED"/>
    <property type="match status" value="1"/>
</dbReference>
<evidence type="ECO:0000256" key="1">
    <source>
        <dbReference type="PROSITE-ProRule" id="PRU00047"/>
    </source>
</evidence>
<keyword evidence="6" id="KW-1185">Reference proteome</keyword>
<dbReference type="PROSITE" id="PS50158">
    <property type="entry name" value="ZF_CCHC"/>
    <property type="match status" value="6"/>
</dbReference>
<evidence type="ECO:0000313" key="5">
    <source>
        <dbReference type="EMBL" id="QRC95209.1"/>
    </source>
</evidence>
<feature type="domain" description="CCHC-type" evidence="4">
    <location>
        <begin position="317"/>
        <end position="332"/>
    </location>
</feature>
<feature type="domain" description="CCHC-type" evidence="4">
    <location>
        <begin position="418"/>
        <end position="432"/>
    </location>
</feature>
<feature type="domain" description="CCHC-type" evidence="4">
    <location>
        <begin position="384"/>
        <end position="400"/>
    </location>
</feature>
<dbReference type="PANTHER" id="PTHR44167:SF24">
    <property type="entry name" value="SERINE_THREONINE-PROTEIN KINASE CHK2"/>
    <property type="match status" value="1"/>
</dbReference>
<dbReference type="SMART" id="SM00343">
    <property type="entry name" value="ZnF_C2HC"/>
    <property type="match status" value="9"/>
</dbReference>
<dbReference type="GO" id="GO:0004672">
    <property type="term" value="F:protein kinase activity"/>
    <property type="evidence" value="ECO:0007669"/>
    <property type="project" value="InterPro"/>
</dbReference>
<dbReference type="SUPFAM" id="SSF56112">
    <property type="entry name" value="Protein kinase-like (PK-like)"/>
    <property type="match status" value="1"/>
</dbReference>
<name>A0A7U2F2D5_PHANO</name>
<evidence type="ECO:0000259" key="3">
    <source>
        <dbReference type="PROSITE" id="PS50011"/>
    </source>
</evidence>
<dbReference type="EMBL" id="CP069027">
    <property type="protein sequence ID" value="QRC95209.1"/>
    <property type="molecule type" value="Genomic_DNA"/>
</dbReference>
<organism evidence="5 6">
    <name type="scientific">Phaeosphaeria nodorum (strain SN15 / ATCC MYA-4574 / FGSC 10173)</name>
    <name type="common">Glume blotch fungus</name>
    <name type="synonym">Parastagonospora nodorum</name>
    <dbReference type="NCBI Taxonomy" id="321614"/>
    <lineage>
        <taxon>Eukaryota</taxon>
        <taxon>Fungi</taxon>
        <taxon>Dikarya</taxon>
        <taxon>Ascomycota</taxon>
        <taxon>Pezizomycotina</taxon>
        <taxon>Dothideomycetes</taxon>
        <taxon>Pleosporomycetidae</taxon>
        <taxon>Pleosporales</taxon>
        <taxon>Pleosporineae</taxon>
        <taxon>Phaeosphaeriaceae</taxon>
        <taxon>Parastagonospora</taxon>
    </lineage>
</organism>
<keyword evidence="1" id="KW-0479">Metal-binding</keyword>
<dbReference type="Pfam" id="PF00069">
    <property type="entry name" value="Pkinase"/>
    <property type="match status" value="1"/>
</dbReference>
<dbReference type="Pfam" id="PF00098">
    <property type="entry name" value="zf-CCHC"/>
    <property type="match status" value="3"/>
</dbReference>
<dbReference type="CDD" id="cd00180">
    <property type="entry name" value="PKc"/>
    <property type="match status" value="1"/>
</dbReference>
<dbReference type="InterPro" id="IPR008271">
    <property type="entry name" value="Ser/Thr_kinase_AS"/>
</dbReference>
<gene>
    <name evidence="5" type="ORF">JI435_431930</name>
</gene>
<evidence type="ECO:0008006" key="7">
    <source>
        <dbReference type="Google" id="ProtNLM"/>
    </source>
</evidence>
<evidence type="ECO:0000259" key="4">
    <source>
        <dbReference type="PROSITE" id="PS50158"/>
    </source>
</evidence>
<reference evidence="6" key="1">
    <citation type="journal article" date="2021" name="BMC Genomics">
        <title>Chromosome-level genome assembly and manually-curated proteome of model necrotroph Parastagonospora nodorum Sn15 reveals a genome-wide trove of candidate effector homologs, and redundancy of virulence-related functions within an accessory chromosome.</title>
        <authorList>
            <person name="Bertazzoni S."/>
            <person name="Jones D.A.B."/>
            <person name="Phan H.T."/>
            <person name="Tan K.-C."/>
            <person name="Hane J.K."/>
        </authorList>
    </citation>
    <scope>NUCLEOTIDE SEQUENCE [LARGE SCALE GENOMIC DNA]</scope>
    <source>
        <strain evidence="6">SN15 / ATCC MYA-4574 / FGSC 10173)</strain>
    </source>
</reference>
<sequence length="506" mass="57076">MRRLVSHTHIIKFRGSYICDRELGIFMSPVASDGDLAAYLARVFECGMTDDQAVILNRAFGCLTSGLAYIHKHTIRHKDIKPQNILIHDGRVIYTDFGISFDADQQDTTTIGYTYAFTRRYCAPEVHDYASRNRKSDVYSLGCVFVEILDALEPDIGLRSGDGLPYFEKLDQVRQQLLQASVTRRARKDLLSICYDMLEPSLADRIDTSSVLCRMYRFGDRKDNPKVGLFCEDCSVKVDCKDTVTQEELVDDCTELSLDANPTADIVISAAEIGSATKEPTKKHKNKGTISSTESREGNEPTILQNNFSFRTPRYYCTACGELGHNSSRCPNECWACGEIYHKSVDCPNKCWTCDSVGHYARNCPNVCDACGKIGHPTDDCPNRCWTCGEVGHFARDCQDECFVCGRLGHGTQKCRGKCHKCGKIGHWKRNCHEACGECGDLEHGETQCPNKKTKKEKEGRCEDVCCGFGDPGHWAAQCPKKRWEWRPIFDQVPQGQYRLNSRYQD</sequence>
<dbReference type="InterPro" id="IPR036875">
    <property type="entry name" value="Znf_CCHC_sf"/>
</dbReference>
<dbReference type="Proteomes" id="UP000663193">
    <property type="component" value="Chromosome 5"/>
</dbReference>
<feature type="domain" description="CCHC-type" evidence="4">
    <location>
        <begin position="350"/>
        <end position="366"/>
    </location>
</feature>
<dbReference type="GO" id="GO:0003676">
    <property type="term" value="F:nucleic acid binding"/>
    <property type="evidence" value="ECO:0007669"/>
    <property type="project" value="InterPro"/>
</dbReference>
<feature type="domain" description="Protein kinase" evidence="3">
    <location>
        <begin position="1"/>
        <end position="218"/>
    </location>
</feature>
<protein>
    <recommendedName>
        <fullName evidence="7">Protein kinase domain-containing protein</fullName>
    </recommendedName>
</protein>
<dbReference type="VEuPathDB" id="FungiDB:JI435_431930"/>
<dbReference type="GO" id="GO:0005524">
    <property type="term" value="F:ATP binding"/>
    <property type="evidence" value="ECO:0007669"/>
    <property type="project" value="InterPro"/>
</dbReference>
<feature type="region of interest" description="Disordered" evidence="2">
    <location>
        <begin position="278"/>
        <end position="301"/>
    </location>
</feature>
<dbReference type="Gene3D" id="1.10.510.10">
    <property type="entry name" value="Transferase(Phosphotransferase) domain 1"/>
    <property type="match status" value="1"/>
</dbReference>
<feature type="domain" description="CCHC-type" evidence="4">
    <location>
        <begin position="368"/>
        <end position="383"/>
    </location>
</feature>
<keyword evidence="1" id="KW-0863">Zinc-finger</keyword>
<evidence type="ECO:0000256" key="2">
    <source>
        <dbReference type="SAM" id="MobiDB-lite"/>
    </source>
</evidence>
<dbReference type="AlphaFoldDB" id="A0A7U2F2D5"/>
<dbReference type="SUPFAM" id="SSF57756">
    <property type="entry name" value="Retrovirus zinc finger-like domains"/>
    <property type="match status" value="4"/>
</dbReference>
<dbReference type="SMART" id="SM00220">
    <property type="entry name" value="S_TKc"/>
    <property type="match status" value="1"/>
</dbReference>
<feature type="domain" description="CCHC-type" evidence="4">
    <location>
        <begin position="402"/>
        <end position="416"/>
    </location>
</feature>
<dbReference type="GO" id="GO:0008270">
    <property type="term" value="F:zinc ion binding"/>
    <property type="evidence" value="ECO:0007669"/>
    <property type="project" value="UniProtKB-KW"/>
</dbReference>
<dbReference type="Gene3D" id="4.10.60.10">
    <property type="entry name" value="Zinc finger, CCHC-type"/>
    <property type="match status" value="3"/>
</dbReference>
<dbReference type="InterPro" id="IPR011009">
    <property type="entry name" value="Kinase-like_dom_sf"/>
</dbReference>
<evidence type="ECO:0000313" key="6">
    <source>
        <dbReference type="Proteomes" id="UP000663193"/>
    </source>
</evidence>
<dbReference type="PROSITE" id="PS50011">
    <property type="entry name" value="PROTEIN_KINASE_DOM"/>
    <property type="match status" value="1"/>
</dbReference>
<dbReference type="InterPro" id="IPR001878">
    <property type="entry name" value="Znf_CCHC"/>
</dbReference>
<dbReference type="InterPro" id="IPR000719">
    <property type="entry name" value="Prot_kinase_dom"/>
</dbReference>
<dbReference type="OrthoDB" id="4062651at2759"/>